<keyword evidence="4" id="KW-0963">Cytoplasm</keyword>
<proteinExistence type="inferred from homology"/>
<dbReference type="GO" id="GO:0048929">
    <property type="term" value="P:efferent axon development in posterior lateral line nerve"/>
    <property type="evidence" value="ECO:0007669"/>
    <property type="project" value="Ensembl"/>
</dbReference>
<evidence type="ECO:0000256" key="4">
    <source>
        <dbReference type="ARBA" id="ARBA00022490"/>
    </source>
</evidence>
<dbReference type="AlphaFoldDB" id="A0A8C4R3T9"/>
<dbReference type="GO" id="GO:0048484">
    <property type="term" value="P:enteric nervous system development"/>
    <property type="evidence" value="ECO:0007669"/>
    <property type="project" value="Ensembl"/>
</dbReference>
<protein>
    <recommendedName>
        <fullName evidence="3">KIF-binding protein</fullName>
    </recommendedName>
</protein>
<evidence type="ECO:0000313" key="7">
    <source>
        <dbReference type="Proteomes" id="UP000694388"/>
    </source>
</evidence>
<dbReference type="GeneTree" id="ENSGT00390000013819"/>
<comment type="subcellular location">
    <subcellularLocation>
        <location evidence="1">Cytoplasm</location>
        <location evidence="1">Cytoskeleton</location>
    </subcellularLocation>
</comment>
<dbReference type="GO" id="GO:0021952">
    <property type="term" value="P:central nervous system projection neuron axonogenesis"/>
    <property type="evidence" value="ECO:0007669"/>
    <property type="project" value="Ensembl"/>
</dbReference>
<evidence type="ECO:0000256" key="3">
    <source>
        <dbReference type="ARBA" id="ARBA00016840"/>
    </source>
</evidence>
<dbReference type="PANTHER" id="PTHR46321:SF1">
    <property type="entry name" value="KIF-BINDING PROTEIN"/>
    <property type="match status" value="1"/>
</dbReference>
<dbReference type="Proteomes" id="UP000694388">
    <property type="component" value="Unplaced"/>
</dbReference>
<reference evidence="6" key="2">
    <citation type="submission" date="2025-09" db="UniProtKB">
        <authorList>
            <consortium name="Ensembl"/>
        </authorList>
    </citation>
    <scope>IDENTIFICATION</scope>
</reference>
<dbReference type="GO" id="GO:1990535">
    <property type="term" value="P:neuron projection maintenance"/>
    <property type="evidence" value="ECO:0007669"/>
    <property type="project" value="Ensembl"/>
</dbReference>
<evidence type="ECO:0000256" key="2">
    <source>
        <dbReference type="ARBA" id="ARBA00010305"/>
    </source>
</evidence>
<dbReference type="Pfam" id="PF12309">
    <property type="entry name" value="KBP_C"/>
    <property type="match status" value="1"/>
</dbReference>
<evidence type="ECO:0000256" key="5">
    <source>
        <dbReference type="ARBA" id="ARBA00023212"/>
    </source>
</evidence>
<sequence length="586" mass="67051">MAEHSECPASWRDEYRRARLLLEDEAQRDPPDEPFRSQYAARNVLDKLLAELEQADQAGGLLPVLRRAAVRNLQATVCQDVEEAAASLELLEEITERLNIESLRPESVSLAMAVQTQLGMIWVNRDDMEKALPYLEAAEEMYKQYKKEVETAPLDIHELFMAQDEMYSEKERKRRFEKAHTHTLCYLALVCKKLEQPERAAAYCLATLQRQLTSQDYDPVDWATNATMLSQYYILGQQYAVGRHCLAAASVVIDKVPEFEGADEELSHIPRCKAEIRRCWIKYCVNLLEDSRLQLEDGIGELDLKRQQELQAQQGEVNEVPEAPSLFSGAIIMDAVSLEEGQVPCELALGYPEARAVFLFGQSCLQAAKRYYSLNSHTTDYVEVVQDYGELFNALSFFEPDIHRRCKMQKRRIDMLAEVYLELNPRFYLRLCRELQMELAEACYNLMDLKVSISSNVEQPSQHAAKKINQLAQEAIRYYQLFLDSLCDLEGRFPETLPPEVVRAALVANFRMGGLHRKLLTTDGAQKLANTRHAYECYRFVEGYCVRHPEAGEKVPAELELSREIVGLLPAEIQRLTSSLSPCQQE</sequence>
<keyword evidence="5" id="KW-0206">Cytoskeleton</keyword>
<dbReference type="GO" id="GO:0000226">
    <property type="term" value="P:microtubule cytoskeleton organization"/>
    <property type="evidence" value="ECO:0007669"/>
    <property type="project" value="Ensembl"/>
</dbReference>
<keyword evidence="7" id="KW-1185">Reference proteome</keyword>
<dbReference type="GO" id="GO:0005856">
    <property type="term" value="C:cytoskeleton"/>
    <property type="evidence" value="ECO:0007669"/>
    <property type="project" value="UniProtKB-SubCell"/>
</dbReference>
<organism evidence="6 7">
    <name type="scientific">Eptatretus burgeri</name>
    <name type="common">Inshore hagfish</name>
    <dbReference type="NCBI Taxonomy" id="7764"/>
    <lineage>
        <taxon>Eukaryota</taxon>
        <taxon>Metazoa</taxon>
        <taxon>Chordata</taxon>
        <taxon>Craniata</taxon>
        <taxon>Vertebrata</taxon>
        <taxon>Cyclostomata</taxon>
        <taxon>Myxini</taxon>
        <taxon>Myxiniformes</taxon>
        <taxon>Myxinidae</taxon>
        <taxon>Eptatretinae</taxon>
        <taxon>Eptatretus</taxon>
    </lineage>
</organism>
<dbReference type="OMA" id="ICRECWY"/>
<evidence type="ECO:0000256" key="1">
    <source>
        <dbReference type="ARBA" id="ARBA00004245"/>
    </source>
</evidence>
<dbReference type="Ensembl" id="ENSEBUT00000025240.1">
    <property type="protein sequence ID" value="ENSEBUP00000024664.1"/>
    <property type="gene ID" value="ENSEBUG00000015215.1"/>
</dbReference>
<comment type="similarity">
    <text evidence="2">Belongs to the KIF-binding protein family.</text>
</comment>
<name>A0A8C4R3T9_EPTBU</name>
<dbReference type="InterPro" id="IPR022083">
    <property type="entry name" value="KBP"/>
</dbReference>
<evidence type="ECO:0000313" key="6">
    <source>
        <dbReference type="Ensembl" id="ENSEBUP00000024664.1"/>
    </source>
</evidence>
<dbReference type="PANTHER" id="PTHR46321">
    <property type="entry name" value="KIF1-BINDING PROTEIN"/>
    <property type="match status" value="1"/>
</dbReference>
<reference evidence="6" key="1">
    <citation type="submission" date="2025-08" db="UniProtKB">
        <authorList>
            <consortium name="Ensembl"/>
        </authorList>
    </citation>
    <scope>IDENTIFICATION</scope>
</reference>
<accession>A0A8C4R3T9</accession>